<keyword evidence="5" id="KW-0217">Developmental protein</keyword>
<keyword evidence="8" id="KW-0771">Synaptosome</keyword>
<dbReference type="PANTHER" id="PTHR45858">
    <property type="entry name" value="FERM DOMAIN CONTAINING PROTEIN"/>
    <property type="match status" value="1"/>
</dbReference>
<dbReference type="CDD" id="cd00160">
    <property type="entry name" value="RhoGEF"/>
    <property type="match status" value="1"/>
</dbReference>
<evidence type="ECO:0000256" key="4">
    <source>
        <dbReference type="ARBA" id="ARBA00004514"/>
    </source>
</evidence>
<evidence type="ECO:0000256" key="2">
    <source>
        <dbReference type="ARBA" id="ARBA00004413"/>
    </source>
</evidence>
<evidence type="ECO:0000313" key="18">
    <source>
        <dbReference type="Proteomes" id="UP000472277"/>
    </source>
</evidence>
<keyword evidence="6" id="KW-1003">Cell membrane</keyword>
<reference evidence="17" key="2">
    <citation type="submission" date="2025-09" db="UniProtKB">
        <authorList>
            <consortium name="Ensembl"/>
        </authorList>
    </citation>
    <scope>IDENTIFICATION</scope>
</reference>
<dbReference type="AlphaFoldDB" id="A0A674DZI3"/>
<dbReference type="SMART" id="SM01195">
    <property type="entry name" value="FA"/>
    <property type="match status" value="1"/>
</dbReference>
<dbReference type="InterPro" id="IPR014847">
    <property type="entry name" value="FA"/>
</dbReference>
<dbReference type="Gene3D" id="1.20.900.10">
    <property type="entry name" value="Dbl homology (DH) domain"/>
    <property type="match status" value="1"/>
</dbReference>
<dbReference type="SUPFAM" id="SSF48065">
    <property type="entry name" value="DBL homology domain (DH-domain)"/>
    <property type="match status" value="1"/>
</dbReference>
<dbReference type="SMART" id="SM00233">
    <property type="entry name" value="PH"/>
    <property type="match status" value="2"/>
</dbReference>
<dbReference type="CDD" id="cd14473">
    <property type="entry name" value="FERM_B-lobe"/>
    <property type="match status" value="1"/>
</dbReference>
<dbReference type="InterPro" id="IPR035899">
    <property type="entry name" value="DBL_dom_sf"/>
</dbReference>
<evidence type="ECO:0000256" key="1">
    <source>
        <dbReference type="ARBA" id="ARBA00004279"/>
    </source>
</evidence>
<evidence type="ECO:0000259" key="16">
    <source>
        <dbReference type="PROSITE" id="PS50057"/>
    </source>
</evidence>
<comment type="subcellular location">
    <subcellularLocation>
        <location evidence="2">Cell membrane</location>
        <topology evidence="2">Peripheral membrane protein</topology>
        <orientation evidence="2">Cytoplasmic side</orientation>
    </subcellularLocation>
    <subcellularLocation>
        <location evidence="1">Cell projection</location>
        <location evidence="1">Dendrite</location>
    </subcellularLocation>
    <subcellularLocation>
        <location evidence="3">Cell projection</location>
        <location evidence="3">Filopodium</location>
    </subcellularLocation>
    <subcellularLocation>
        <location evidence="4">Cytoplasm</location>
        <location evidence="4">Cytosol</location>
    </subcellularLocation>
    <subcellularLocation>
        <location evidence="10">Synapse</location>
        <location evidence="10">Synaptosome</location>
    </subcellularLocation>
</comment>
<dbReference type="GO" id="GO:0005886">
    <property type="term" value="C:plasma membrane"/>
    <property type="evidence" value="ECO:0007669"/>
    <property type="project" value="UniProtKB-SubCell"/>
</dbReference>
<evidence type="ECO:0000256" key="12">
    <source>
        <dbReference type="ARBA" id="ARBA00042170"/>
    </source>
</evidence>
<dbReference type="InterPro" id="IPR041788">
    <property type="entry name" value="FARP1/FARP2/FRMD7_FERM_C"/>
</dbReference>
<dbReference type="Gene3D" id="1.20.80.60">
    <property type="match status" value="1"/>
</dbReference>
<evidence type="ECO:0000259" key="15">
    <source>
        <dbReference type="PROSITE" id="PS50010"/>
    </source>
</evidence>
<dbReference type="InterPro" id="IPR011993">
    <property type="entry name" value="PH-like_dom_sf"/>
</dbReference>
<dbReference type="GO" id="GO:0005829">
    <property type="term" value="C:cytosol"/>
    <property type="evidence" value="ECO:0007669"/>
    <property type="project" value="UniProtKB-SubCell"/>
</dbReference>
<evidence type="ECO:0000256" key="11">
    <source>
        <dbReference type="ARBA" id="ARBA00040395"/>
    </source>
</evidence>
<keyword evidence="13" id="KW-0732">Signal</keyword>
<dbReference type="Ensembl" id="ENSSTUT00000108828.1">
    <property type="protein sequence ID" value="ENSSTUP00000101457.1"/>
    <property type="gene ID" value="ENSSTUG00000044475.1"/>
</dbReference>
<dbReference type="InterPro" id="IPR051835">
    <property type="entry name" value="RAC1-GEF"/>
</dbReference>
<proteinExistence type="predicted"/>
<feature type="domain" description="DH" evidence="15">
    <location>
        <begin position="293"/>
        <end position="484"/>
    </location>
</feature>
<dbReference type="CDD" id="cd13193">
    <property type="entry name" value="FERM_C_FARP1-like"/>
    <property type="match status" value="1"/>
</dbReference>
<dbReference type="InterPro" id="IPR000219">
    <property type="entry name" value="DH_dom"/>
</dbReference>
<keyword evidence="8" id="KW-0770">Synapse</keyword>
<feature type="chain" id="PRO_5025558017" description="FERM, ARHGEF and pleckstrin domain-containing protein 1" evidence="13">
    <location>
        <begin position="21"/>
        <end position="779"/>
    </location>
</feature>
<evidence type="ECO:0000256" key="3">
    <source>
        <dbReference type="ARBA" id="ARBA00004486"/>
    </source>
</evidence>
<evidence type="ECO:0000256" key="13">
    <source>
        <dbReference type="SAM" id="SignalP"/>
    </source>
</evidence>
<dbReference type="Gene3D" id="2.30.29.30">
    <property type="entry name" value="Pleckstrin-homology domain (PH domain)/Phosphotyrosine-binding domain (PTB)"/>
    <property type="match status" value="4"/>
</dbReference>
<protein>
    <recommendedName>
        <fullName evidence="11">FERM, ARHGEF and pleckstrin domain-containing protein 1</fullName>
    </recommendedName>
    <alternativeName>
        <fullName evidence="12">FERM, RhoGEF and pleckstrin domain-containing protein 1</fullName>
    </alternativeName>
</protein>
<dbReference type="GO" id="GO:0005085">
    <property type="term" value="F:guanyl-nucleotide exchange factor activity"/>
    <property type="evidence" value="ECO:0007669"/>
    <property type="project" value="InterPro"/>
</dbReference>
<evidence type="ECO:0000313" key="17">
    <source>
        <dbReference type="Ensembl" id="ENSSTUP00000101457.1"/>
    </source>
</evidence>
<reference evidence="17" key="1">
    <citation type="submission" date="2025-08" db="UniProtKB">
        <authorList>
            <consortium name="Ensembl"/>
        </authorList>
    </citation>
    <scope>IDENTIFICATION</scope>
</reference>
<dbReference type="Pfam" id="PF08736">
    <property type="entry name" value="FA"/>
    <property type="match status" value="1"/>
</dbReference>
<dbReference type="Pfam" id="PF00621">
    <property type="entry name" value="RhoGEF"/>
    <property type="match status" value="1"/>
</dbReference>
<sequence>MMMLLCNPIVFVFKLQYLTLLDDLTSKWFLCCSSRLCCHLTGSDVNHSQSSCLLCSSLSLCPVLFRYLFALQIKHDLACGRLTCNDSSAALLVSHIIQSIWNSILDPDCSLCACRGQTPAESDYQLLEVARRLELYGVRLHPAKDREGSKLSLAVAHTGVLVFQGHTKISAFNWSKVRKLSFKRKRFLIKLRPDLNSSYQDTLEFLMSSRDCCKVFWKICVEYHAFFRLFEEPKARPKPVLFTRGSSFRFSGRTQKQVIDYVKDSEFKKIPSVVSAQLKESVLFPSQRFPTDKAYFIAKELLTTERTYLKDLEVVTVSFQDSVGKDEAMPDSLKSTIFTNFDPLYKFQSGFLREVEQRLALWEGCSNAHIKGDYQRIGDVMLKHLQGLKPLTAHLQKHSEALVELEKACRGSRRLEVLVRDFELQKVCYIPLNVFILRPLHRLMHYKQILERLCKHYPPAHVDFRDCRAALADVSEVVSQLHGSMIKMENFQKLLELMKDLIGIDNLVTPGREFLRLGCLSKLSGKGLQQRMFFLVISYEWLCPKCLKDDGFLTFPHSCLLFFQPESLFVIVGSLSEMEKWMEDINMAIVLAETINGPTSDRLASSLTDNKSLTEDSCAEAESEDDLMASRTSLERQAPHRGNTTVHVCWHRNTSVSMVDFSVAVENQLSGNLLRKFKNSNGWQKLWVVFTNFSLFFYKTHEDDYPLASLPLLGYSVTIPTESENIHKDYVFKLHFKSHVYYFRSESEYNFERWMEVIRSATVSASHTRILSRKESHPY</sequence>
<evidence type="ECO:0000256" key="7">
    <source>
        <dbReference type="ARBA" id="ARBA00022490"/>
    </source>
</evidence>
<dbReference type="PANTHER" id="PTHR45858:SF2">
    <property type="entry name" value="FERM, ARHGEF AND PLECKSTRIN DOMAIN-CONTAINING PROTEIN 1"/>
    <property type="match status" value="1"/>
</dbReference>
<feature type="domain" description="PH" evidence="14">
    <location>
        <begin position="666"/>
        <end position="763"/>
    </location>
</feature>
<feature type="signal peptide" evidence="13">
    <location>
        <begin position="1"/>
        <end position="20"/>
    </location>
</feature>
<evidence type="ECO:0000259" key="14">
    <source>
        <dbReference type="PROSITE" id="PS50003"/>
    </source>
</evidence>
<dbReference type="FunFam" id="2.30.29.30:FF:000046">
    <property type="entry name" value="FERM, RhoGEF and pleckstrin domain-containing protein 1"/>
    <property type="match status" value="1"/>
</dbReference>
<dbReference type="InterPro" id="IPR001849">
    <property type="entry name" value="PH_domain"/>
</dbReference>
<dbReference type="Pfam" id="PF00169">
    <property type="entry name" value="PH"/>
    <property type="match status" value="1"/>
</dbReference>
<dbReference type="InterPro" id="IPR019748">
    <property type="entry name" value="FERM_central"/>
</dbReference>
<dbReference type="Proteomes" id="UP000472277">
    <property type="component" value="Chromosome 20"/>
</dbReference>
<keyword evidence="9" id="KW-0472">Membrane</keyword>
<dbReference type="InterPro" id="IPR000299">
    <property type="entry name" value="FERM_domain"/>
</dbReference>
<dbReference type="PROSITE" id="PS50010">
    <property type="entry name" value="DH_2"/>
    <property type="match status" value="1"/>
</dbReference>
<evidence type="ECO:0000256" key="5">
    <source>
        <dbReference type="ARBA" id="ARBA00022473"/>
    </source>
</evidence>
<keyword evidence="18" id="KW-1185">Reference proteome</keyword>
<dbReference type="FunFam" id="1.20.900.10:FF:000021">
    <property type="entry name" value="FERM, RhoGEF and pleckstrin domain-containing protein 1"/>
    <property type="match status" value="1"/>
</dbReference>
<accession>A0A674DZI3</accession>
<dbReference type="GO" id="GO:0030175">
    <property type="term" value="C:filopodium"/>
    <property type="evidence" value="ECO:0007669"/>
    <property type="project" value="UniProtKB-SubCell"/>
</dbReference>
<dbReference type="SUPFAM" id="SSF47031">
    <property type="entry name" value="Second domain of FERM"/>
    <property type="match status" value="1"/>
</dbReference>
<dbReference type="SMART" id="SM01196">
    <property type="entry name" value="FERM_C"/>
    <property type="match status" value="1"/>
</dbReference>
<dbReference type="Pfam" id="PF09380">
    <property type="entry name" value="FERM_C"/>
    <property type="match status" value="1"/>
</dbReference>
<dbReference type="PROSITE" id="PS50057">
    <property type="entry name" value="FERM_3"/>
    <property type="match status" value="1"/>
</dbReference>
<evidence type="ECO:0000256" key="10">
    <source>
        <dbReference type="ARBA" id="ARBA00034102"/>
    </source>
</evidence>
<name>A0A674DZI3_SALTR</name>
<dbReference type="GO" id="GO:0030425">
    <property type="term" value="C:dendrite"/>
    <property type="evidence" value="ECO:0007669"/>
    <property type="project" value="UniProtKB-SubCell"/>
</dbReference>
<evidence type="ECO:0000256" key="8">
    <source>
        <dbReference type="ARBA" id="ARBA00022599"/>
    </source>
</evidence>
<evidence type="ECO:0000256" key="6">
    <source>
        <dbReference type="ARBA" id="ARBA00022475"/>
    </source>
</evidence>
<dbReference type="InterPro" id="IPR018980">
    <property type="entry name" value="FERM_PH-like_C"/>
</dbReference>
<dbReference type="SUPFAM" id="SSF50729">
    <property type="entry name" value="PH domain-like"/>
    <property type="match status" value="3"/>
</dbReference>
<keyword evidence="7" id="KW-0963">Cytoplasm</keyword>
<dbReference type="PROSITE" id="PS50003">
    <property type="entry name" value="PH_DOMAIN"/>
    <property type="match status" value="1"/>
</dbReference>
<dbReference type="OMA" id="LALXALA"/>
<dbReference type="GO" id="GO:0045202">
    <property type="term" value="C:synapse"/>
    <property type="evidence" value="ECO:0007669"/>
    <property type="project" value="UniProtKB-SubCell"/>
</dbReference>
<organism evidence="17 18">
    <name type="scientific">Salmo trutta</name>
    <name type="common">Brown trout</name>
    <dbReference type="NCBI Taxonomy" id="8032"/>
    <lineage>
        <taxon>Eukaryota</taxon>
        <taxon>Metazoa</taxon>
        <taxon>Chordata</taxon>
        <taxon>Craniata</taxon>
        <taxon>Vertebrata</taxon>
        <taxon>Euteleostomi</taxon>
        <taxon>Actinopterygii</taxon>
        <taxon>Neopterygii</taxon>
        <taxon>Teleostei</taxon>
        <taxon>Protacanthopterygii</taxon>
        <taxon>Salmoniformes</taxon>
        <taxon>Salmonidae</taxon>
        <taxon>Salmoninae</taxon>
        <taxon>Salmo</taxon>
    </lineage>
</organism>
<dbReference type="GeneTree" id="ENSGT00940000155318"/>
<evidence type="ECO:0000256" key="9">
    <source>
        <dbReference type="ARBA" id="ARBA00023136"/>
    </source>
</evidence>
<dbReference type="InterPro" id="IPR035963">
    <property type="entry name" value="FERM_2"/>
</dbReference>
<dbReference type="FunFam" id="2.30.29.30:FF:000002">
    <property type="entry name" value="Band 4.1-like protein 5 isoform 1"/>
    <property type="match status" value="1"/>
</dbReference>
<dbReference type="CDD" id="cd13235">
    <property type="entry name" value="PH2_FARP1-like"/>
    <property type="match status" value="1"/>
</dbReference>
<dbReference type="SMART" id="SM00325">
    <property type="entry name" value="RhoGEF"/>
    <property type="match status" value="1"/>
</dbReference>
<feature type="domain" description="FERM" evidence="16">
    <location>
        <begin position="1"/>
        <end position="231"/>
    </location>
</feature>
<gene>
    <name evidence="17" type="primary">FARP1</name>
</gene>